<evidence type="ECO:0000313" key="2">
    <source>
        <dbReference type="Proteomes" id="UP000160611"/>
    </source>
</evidence>
<sequence>MSHVVHRMICVPMNIVAPAYGNVQMTQSLIEQYIMRTQHNTLCSEVPNSLVTAVREVLVKRVHACDIIGMNMHVPVCFTVDVCVPMAPDEAVITYVFDTGVYAVSDFKEVLVVASGATDKGIMQCCGMPCVQGHSIAYQPIEWKLGTRDTRHVFLIVAKHKCT</sequence>
<proteinExistence type="predicted"/>
<dbReference type="Proteomes" id="UP000160611">
    <property type="component" value="Segment"/>
</dbReference>
<reference evidence="1 2" key="2">
    <citation type="journal article" date="2016" name="Genome Announc.">
        <title>Complete Genome Sequence of a Giant Sea Perch Iridovirus in Kaohsiung, Taiwan.</title>
        <authorList>
            <person name="Wen C.M."/>
            <person name="Hong J.R."/>
        </authorList>
    </citation>
    <scope>NUCLEOTIDE SEQUENCE [LARGE SCALE GENOMIC DNA]</scope>
    <source>
        <strain evidence="1">GSIV-K1</strain>
    </source>
</reference>
<organism evidence="1 2">
    <name type="scientific">Giant seaperch iridovirus</name>
    <name type="common">GSIV</name>
    <dbReference type="NCBI Taxonomy" id="176655"/>
    <lineage>
        <taxon>Viruses</taxon>
        <taxon>Varidnaviria</taxon>
        <taxon>Bamfordvirae</taxon>
        <taxon>Nucleocytoviricota</taxon>
        <taxon>Megaviricetes</taxon>
        <taxon>Pimascovirales</taxon>
        <taxon>Pimascovirales incertae sedis</taxon>
        <taxon>Iridoviridae</taxon>
        <taxon>Alphairidovirinae</taxon>
        <taxon>Megalocytivirus</taxon>
        <taxon>Megalocytivirus pagrus1</taxon>
        <taxon>Infectious spleen and kidney necrosis virus</taxon>
    </lineage>
</organism>
<accession>A0A140GB87</accession>
<name>A0A140GB87_GSIV</name>
<dbReference type="EMBL" id="KT804738">
    <property type="protein sequence ID" value="AMM72726.1"/>
    <property type="molecule type" value="Genomic_DNA"/>
</dbReference>
<reference evidence="1 2" key="1">
    <citation type="journal article" date="2016" name="Apoptosis">
        <title>GSIV serine/threonine kinase can induce apoptotic cell death via p53 and pro-apoptotic gene Bax upregulation in fish cells.</title>
        <authorList>
            <person name="Reshi L."/>
            <person name="Wu H.C."/>
            <person name="Wu J.L."/>
            <person name="Wang H.V."/>
            <person name="Hong J.R."/>
        </authorList>
    </citation>
    <scope>NUCLEOTIDE SEQUENCE [LARGE SCALE GENOMIC DNA]</scope>
    <source>
        <strain evidence="1">GSIV-K1</strain>
    </source>
</reference>
<evidence type="ECO:0000313" key="1">
    <source>
        <dbReference type="EMBL" id="AMM72726.1"/>
    </source>
</evidence>
<protein>
    <submittedName>
        <fullName evidence="1">ORF105L</fullName>
    </submittedName>
</protein>